<proteinExistence type="predicted"/>
<dbReference type="Proteomes" id="UP000016930">
    <property type="component" value="Unassembled WGS sequence"/>
</dbReference>
<keyword evidence="3" id="KW-1185">Reference proteome</keyword>
<evidence type="ECO:0000256" key="1">
    <source>
        <dbReference type="SAM" id="MobiDB-lite"/>
    </source>
</evidence>
<evidence type="ECO:0000313" key="3">
    <source>
        <dbReference type="Proteomes" id="UP000016930"/>
    </source>
</evidence>
<feature type="compositionally biased region" description="Basic and acidic residues" evidence="1">
    <location>
        <begin position="568"/>
        <end position="577"/>
    </location>
</feature>
<dbReference type="AlphaFoldDB" id="M2R043"/>
<sequence length="643" mass="68828">MTVGARCSASLCKSKKFVQHLAVAAKDVSPGNPWRSSAIGSNGLVHAGSPSLSQYPIRGTSLSSTSLPRADQGNISAWEHRLLSVESLGGKSMEFHAPNRHPALNVWASYYAKEASYSPEELVPLSDHAASQVAPTIHFMGGRGRDEARDYTQSISGMRSNVYHLMQKLKYDVHFPGSRLPPMRRDSEVRGFVSHVKLQRYRGGRSPTHGAWSDMPCGAPPSLFPLKHVLIVTDAALAGASKIRKCAQQFRTQCLPSISLLSRRHRSEQLLTVPRARQQQTFDICIYFSALLRGCLAGFRRRTPQRAKRAVGFGDYQKAPPLAGGVCQGDGARPPRPHVRGGLAKVESSGALPAPRAANSRDAAGGAPCLLVARHAPGAPPVCAARRIPGTPRAQHMHTYVDTAARRAPLSAVTKTWDSVLRTLPQSRPADPTAPLRRDPEVQRRSFRSSDARRAPPLAIAPIRKSSANPRTQLVTQVQGGSDNPPEKIAADGRCYTAASGPQPAPGTAGIQQGASPKRGQYELGGGVACAKAEGALFVKPDESGTTQKVYCWTGRHCEVTFYAERERASGKEELARHSNTVEARSGRPPKDAGAVEREPPAATLRATCGSRRRSQKVASIAAPRSTYGESAAAVLGGAAGGR</sequence>
<feature type="region of interest" description="Disordered" evidence="1">
    <location>
        <begin position="498"/>
        <end position="518"/>
    </location>
</feature>
<accession>M2R043</accession>
<feature type="compositionally biased region" description="Basic and acidic residues" evidence="1">
    <location>
        <begin position="585"/>
        <end position="600"/>
    </location>
</feature>
<feature type="region of interest" description="Disordered" evidence="1">
    <location>
        <begin position="423"/>
        <end position="454"/>
    </location>
</feature>
<dbReference type="EMBL" id="KB445812">
    <property type="protein sequence ID" value="EMD32236.1"/>
    <property type="molecule type" value="Genomic_DNA"/>
</dbReference>
<name>M2R043_CERS8</name>
<gene>
    <name evidence="2" type="ORF">CERSUDRAFT_77543</name>
</gene>
<protein>
    <submittedName>
        <fullName evidence="2">Uncharacterized protein</fullName>
    </submittedName>
</protein>
<organism evidence="2 3">
    <name type="scientific">Ceriporiopsis subvermispora (strain B)</name>
    <name type="common">White-rot fungus</name>
    <name type="synonym">Gelatoporia subvermispora</name>
    <dbReference type="NCBI Taxonomy" id="914234"/>
    <lineage>
        <taxon>Eukaryota</taxon>
        <taxon>Fungi</taxon>
        <taxon>Dikarya</taxon>
        <taxon>Basidiomycota</taxon>
        <taxon>Agaricomycotina</taxon>
        <taxon>Agaricomycetes</taxon>
        <taxon>Polyporales</taxon>
        <taxon>Gelatoporiaceae</taxon>
        <taxon>Gelatoporia</taxon>
    </lineage>
</organism>
<dbReference type="HOGENOM" id="CLU_425773_0_0_1"/>
<evidence type="ECO:0000313" key="2">
    <source>
        <dbReference type="EMBL" id="EMD32236.1"/>
    </source>
</evidence>
<feature type="region of interest" description="Disordered" evidence="1">
    <location>
        <begin position="326"/>
        <end position="360"/>
    </location>
</feature>
<reference evidence="2 3" key="1">
    <citation type="journal article" date="2012" name="Proc. Natl. Acad. Sci. U.S.A.">
        <title>Comparative genomics of Ceriporiopsis subvermispora and Phanerochaete chrysosporium provide insight into selective ligninolysis.</title>
        <authorList>
            <person name="Fernandez-Fueyo E."/>
            <person name="Ruiz-Duenas F.J."/>
            <person name="Ferreira P."/>
            <person name="Floudas D."/>
            <person name="Hibbett D.S."/>
            <person name="Canessa P."/>
            <person name="Larrondo L.F."/>
            <person name="James T.Y."/>
            <person name="Seelenfreund D."/>
            <person name="Lobos S."/>
            <person name="Polanco R."/>
            <person name="Tello M."/>
            <person name="Honda Y."/>
            <person name="Watanabe T."/>
            <person name="Watanabe T."/>
            <person name="Ryu J.S."/>
            <person name="Kubicek C.P."/>
            <person name="Schmoll M."/>
            <person name="Gaskell J."/>
            <person name="Hammel K.E."/>
            <person name="St John F.J."/>
            <person name="Vanden Wymelenberg A."/>
            <person name="Sabat G."/>
            <person name="Splinter BonDurant S."/>
            <person name="Syed K."/>
            <person name="Yadav J.S."/>
            <person name="Doddapaneni H."/>
            <person name="Subramanian V."/>
            <person name="Lavin J.L."/>
            <person name="Oguiza J.A."/>
            <person name="Perez G."/>
            <person name="Pisabarro A.G."/>
            <person name="Ramirez L."/>
            <person name="Santoyo F."/>
            <person name="Master E."/>
            <person name="Coutinho P.M."/>
            <person name="Henrissat B."/>
            <person name="Lombard V."/>
            <person name="Magnuson J.K."/>
            <person name="Kuees U."/>
            <person name="Hori C."/>
            <person name="Igarashi K."/>
            <person name="Samejima M."/>
            <person name="Held B.W."/>
            <person name="Barry K.W."/>
            <person name="LaButti K.M."/>
            <person name="Lapidus A."/>
            <person name="Lindquist E.A."/>
            <person name="Lucas S.M."/>
            <person name="Riley R."/>
            <person name="Salamov A.A."/>
            <person name="Hoffmeister D."/>
            <person name="Schwenk D."/>
            <person name="Hadar Y."/>
            <person name="Yarden O."/>
            <person name="de Vries R.P."/>
            <person name="Wiebenga A."/>
            <person name="Stenlid J."/>
            <person name="Eastwood D."/>
            <person name="Grigoriev I.V."/>
            <person name="Berka R.M."/>
            <person name="Blanchette R.A."/>
            <person name="Kersten P."/>
            <person name="Martinez A.T."/>
            <person name="Vicuna R."/>
            <person name="Cullen D."/>
        </authorList>
    </citation>
    <scope>NUCLEOTIDE SEQUENCE [LARGE SCALE GENOMIC DNA]</scope>
    <source>
        <strain evidence="2 3">B</strain>
    </source>
</reference>
<feature type="compositionally biased region" description="Basic and acidic residues" evidence="1">
    <location>
        <begin position="436"/>
        <end position="454"/>
    </location>
</feature>
<feature type="region of interest" description="Disordered" evidence="1">
    <location>
        <begin position="568"/>
        <end position="643"/>
    </location>
</feature>